<evidence type="ECO:0000313" key="1">
    <source>
        <dbReference type="EMBL" id="MBZ2197265.1"/>
    </source>
</evidence>
<organism evidence="1 2">
    <name type="scientific">Occultella gossypii</name>
    <dbReference type="NCBI Taxonomy" id="2800820"/>
    <lineage>
        <taxon>Bacteria</taxon>
        <taxon>Bacillati</taxon>
        <taxon>Actinomycetota</taxon>
        <taxon>Actinomycetes</taxon>
        <taxon>Micrococcales</taxon>
        <taxon>Ruaniaceae</taxon>
        <taxon>Occultella</taxon>
    </lineage>
</organism>
<dbReference type="RefSeq" id="WP_223406899.1">
    <property type="nucleotide sequence ID" value="NZ_JAGSHT010000013.1"/>
</dbReference>
<dbReference type="Proteomes" id="UP000826651">
    <property type="component" value="Unassembled WGS sequence"/>
</dbReference>
<protein>
    <recommendedName>
        <fullName evidence="3">Terminase</fullName>
    </recommendedName>
</protein>
<sequence length="614" mass="67227">MAARTTSMHNRMYGSQHQKLRAWWDEQIQAAARPQCYRCAEPIGPGKAWQLDHMDDGPRAWVPIDQDRWPSHKACNLGAGAAKGNARRGATIFGSDHAPDPALQISSLSEPAEPSPVDPRLAWTPSDLRFYPWLADLADVPEDASAPLMMSPVPDDAVCSYAWDGCTHAPAGGTGIAWIEQTQKITLRWWQRLSVTRQLEHRADLSLCFREKDESAPRRSGKSIGMKGQALWRLQFGEVLFGEVQTIIHTGSDMAICREIQRQAWRWSESVQWVVTRGNGKEAIETPAGDRWLVRAQDAVYGYDVCLGMVDEVWNVKPDTVSEGLEPATLERQSPQLVLTSTAHRRATSLMRSKLVAAMSLADPGTLLLLWGAPMGSDPSDPAVWRAASPYWSEDRAQYIAAKYAKAASGQDDPEFDDPDPMKGFEAQYLNIWRVKEPRQVGRPVVDSEAWGRIIGTIPERVPDAVAMESWFDEGVSVARAWVQADGPVIVAVVDCPDMPTAVETAASYGSDTIRAGASLAEHAAWESQGIEPEKATGGVRANVAELAAALKEHRFVHARSGVLTEQVLALRVAEGVDGPRVVSKGRADAVKAAVWAVTAALEVGTYNVMDSIL</sequence>
<gene>
    <name evidence="1" type="ORF">KCQ71_13955</name>
</gene>
<dbReference type="InterPro" id="IPR027417">
    <property type="entry name" value="P-loop_NTPase"/>
</dbReference>
<evidence type="ECO:0008006" key="3">
    <source>
        <dbReference type="Google" id="ProtNLM"/>
    </source>
</evidence>
<name>A0ABS7SAA3_9MICO</name>
<proteinExistence type="predicted"/>
<dbReference type="Gene3D" id="3.40.50.300">
    <property type="entry name" value="P-loop containing nucleotide triphosphate hydrolases"/>
    <property type="match status" value="1"/>
</dbReference>
<dbReference type="EMBL" id="JAGSHT010000013">
    <property type="protein sequence ID" value="MBZ2197265.1"/>
    <property type="molecule type" value="Genomic_DNA"/>
</dbReference>
<reference evidence="1 2" key="1">
    <citation type="submission" date="2021-04" db="EMBL/GenBank/DDBJ databases">
        <title>Ruania sp. nov., isolated from sandy soil of mangrove forest.</title>
        <authorList>
            <person name="Ge X."/>
            <person name="Huang R."/>
            <person name="Liu W."/>
        </authorList>
    </citation>
    <scope>NUCLEOTIDE SEQUENCE [LARGE SCALE GENOMIC DNA]</scope>
    <source>
        <strain evidence="1 2">N2-46</strain>
    </source>
</reference>
<accession>A0ABS7SAA3</accession>
<comment type="caution">
    <text evidence="1">The sequence shown here is derived from an EMBL/GenBank/DDBJ whole genome shotgun (WGS) entry which is preliminary data.</text>
</comment>
<keyword evidence="2" id="KW-1185">Reference proteome</keyword>
<evidence type="ECO:0000313" key="2">
    <source>
        <dbReference type="Proteomes" id="UP000826651"/>
    </source>
</evidence>